<reference evidence="1 2" key="1">
    <citation type="submission" date="2018-08" db="EMBL/GenBank/DDBJ databases">
        <title>Henriciella mobilis sp. nov., isolated from seawater.</title>
        <authorList>
            <person name="Cheng H."/>
            <person name="Wu Y.-H."/>
            <person name="Xu X.-W."/>
            <person name="Guo L.-L."/>
        </authorList>
    </citation>
    <scope>NUCLEOTIDE SEQUENCE [LARGE SCALE GENOMIC DNA]</scope>
    <source>
        <strain evidence="1 2">CCUG66934</strain>
    </source>
</reference>
<keyword evidence="2" id="KW-1185">Reference proteome</keyword>
<evidence type="ECO:0000313" key="2">
    <source>
        <dbReference type="Proteomes" id="UP000265431"/>
    </source>
</evidence>
<name>A0A399R3E3_9PROT</name>
<dbReference type="InterPro" id="IPR025985">
    <property type="entry name" value="YnbE"/>
</dbReference>
<gene>
    <name evidence="1" type="ORF">D1224_06705</name>
</gene>
<proteinExistence type="predicted"/>
<dbReference type="Pfam" id="PF13617">
    <property type="entry name" value="Lipoprotein_19"/>
    <property type="match status" value="1"/>
</dbReference>
<dbReference type="EMBL" id="QWGB01000005">
    <property type="protein sequence ID" value="RIJ24735.1"/>
    <property type="molecule type" value="Genomic_DNA"/>
</dbReference>
<dbReference type="Proteomes" id="UP000265431">
    <property type="component" value="Unassembled WGS sequence"/>
</dbReference>
<evidence type="ECO:0000313" key="1">
    <source>
        <dbReference type="EMBL" id="RIJ24735.1"/>
    </source>
</evidence>
<organism evidence="1 2">
    <name type="scientific">Henriciella barbarensis</name>
    <dbReference type="NCBI Taxonomy" id="86342"/>
    <lineage>
        <taxon>Bacteria</taxon>
        <taxon>Pseudomonadati</taxon>
        <taxon>Pseudomonadota</taxon>
        <taxon>Alphaproteobacteria</taxon>
        <taxon>Hyphomonadales</taxon>
        <taxon>Hyphomonadaceae</taxon>
        <taxon>Henriciella</taxon>
    </lineage>
</organism>
<accession>A0A399R3E3</accession>
<sequence length="64" mass="6983">MNMKKAAILAPGLVAIVAACTPTVRVQAPTEPITINLNVKVEQEIRVKLEREVEDLIASNPDIF</sequence>
<protein>
    <submittedName>
        <fullName evidence="1">YnbE family lipoprotein</fullName>
    </submittedName>
</protein>
<comment type="caution">
    <text evidence="1">The sequence shown here is derived from an EMBL/GenBank/DDBJ whole genome shotgun (WGS) entry which is preliminary data.</text>
</comment>
<dbReference type="OrthoDB" id="7428332at2"/>
<dbReference type="PROSITE" id="PS51257">
    <property type="entry name" value="PROKAR_LIPOPROTEIN"/>
    <property type="match status" value="1"/>
</dbReference>
<dbReference type="AlphaFoldDB" id="A0A399R3E3"/>
<keyword evidence="1" id="KW-0449">Lipoprotein</keyword>